<protein>
    <submittedName>
        <fullName evidence="2">Uncharacterized protein</fullName>
    </submittedName>
</protein>
<dbReference type="EMBL" id="VIWU01000001">
    <property type="protein sequence ID" value="TWF79473.1"/>
    <property type="molecule type" value="Genomic_DNA"/>
</dbReference>
<name>A0A561SX75_9PSEU</name>
<reference evidence="2 3" key="1">
    <citation type="submission" date="2019-06" db="EMBL/GenBank/DDBJ databases">
        <title>Sequencing the genomes of 1000 actinobacteria strains.</title>
        <authorList>
            <person name="Klenk H.-P."/>
        </authorList>
    </citation>
    <scope>NUCLEOTIDE SEQUENCE [LARGE SCALE GENOMIC DNA]</scope>
    <source>
        <strain evidence="2 3">DSM 45671</strain>
    </source>
</reference>
<keyword evidence="3" id="KW-1185">Reference proteome</keyword>
<comment type="caution">
    <text evidence="2">The sequence shown here is derived from an EMBL/GenBank/DDBJ whole genome shotgun (WGS) entry which is preliminary data.</text>
</comment>
<proteinExistence type="predicted"/>
<accession>A0A561SX75</accession>
<organism evidence="2 3">
    <name type="scientific">Pseudonocardia hierapolitana</name>
    <dbReference type="NCBI Taxonomy" id="1128676"/>
    <lineage>
        <taxon>Bacteria</taxon>
        <taxon>Bacillati</taxon>
        <taxon>Actinomycetota</taxon>
        <taxon>Actinomycetes</taxon>
        <taxon>Pseudonocardiales</taxon>
        <taxon>Pseudonocardiaceae</taxon>
        <taxon>Pseudonocardia</taxon>
    </lineage>
</organism>
<evidence type="ECO:0000313" key="2">
    <source>
        <dbReference type="EMBL" id="TWF79473.1"/>
    </source>
</evidence>
<dbReference type="AlphaFoldDB" id="A0A561SX75"/>
<evidence type="ECO:0000256" key="1">
    <source>
        <dbReference type="SAM" id="MobiDB-lite"/>
    </source>
</evidence>
<evidence type="ECO:0000313" key="3">
    <source>
        <dbReference type="Proteomes" id="UP000321261"/>
    </source>
</evidence>
<feature type="region of interest" description="Disordered" evidence="1">
    <location>
        <begin position="101"/>
        <end position="128"/>
    </location>
</feature>
<dbReference type="Proteomes" id="UP000321261">
    <property type="component" value="Unassembled WGS sequence"/>
</dbReference>
<sequence length="286" mass="28614">MSGRPVACRTWQDTVVDVVIGTAPPARARAFRRHRTCCSACRSEYASALSLATVLGNGGDAAPNPGGSPSEGVPMKGRRGPLLTLLAMAGLAGALLGVNTSGEPAPPPAPAAAPTVAPAPTDAPPTTPAVRSEVAYAGRTAGNEATIAIAMKDGSAVAYLCDGKKIEAWLEGTVEGSTLSLQGSDGATVSGELSDGAVFGEAAAKGKKWPYSAALATPPAGAYRGRVSVEGVQKRIGWNVLPDGTVTGIVSDANGVAPAPPLDPTARIASLDGVPVDVELVTGRTE</sequence>
<gene>
    <name evidence="2" type="ORF">FHX44_115406</name>
</gene>